<sequence length="182" mass="20091">MTLVIVVVTCTFFGVAASLYLRSYNEVSESDDQWAVQTRIGDFRSLRKMGGLPLPLIWTIKTRPDRLSCVISTDDEVLRWEDFSGSLLINVCLTRVLARSTSVSAAIDILKKNGFEQLAQRTQPNFPPAITEMAAFCPSHAEPCSKSFGRLGGWFGKPHALSVSLIYHGSELLDVNAVPLTK</sequence>
<proteinExistence type="predicted"/>
<evidence type="ECO:0000313" key="2">
    <source>
        <dbReference type="Proteomes" id="UP000319824"/>
    </source>
</evidence>
<dbReference type="AlphaFoldDB" id="A0A559TGW6"/>
<name>A0A559TGW6_9HYPH</name>
<evidence type="ECO:0000313" key="1">
    <source>
        <dbReference type="EMBL" id="TVZ73844.1"/>
    </source>
</evidence>
<gene>
    <name evidence="1" type="ORF">BCL32_2115</name>
</gene>
<reference evidence="1 2" key="1">
    <citation type="submission" date="2019-06" db="EMBL/GenBank/DDBJ databases">
        <title>Pac Bio to generate improved reference genome sequences for organisms with transposon mutant libraries (support for FEBA project).</title>
        <authorList>
            <person name="Blow M."/>
        </authorList>
    </citation>
    <scope>NUCLEOTIDE SEQUENCE [LARGE SCALE GENOMIC DNA]</scope>
    <source>
        <strain evidence="1 2">USDA 1844</strain>
    </source>
</reference>
<dbReference type="EMBL" id="VISO01000002">
    <property type="protein sequence ID" value="TVZ73844.1"/>
    <property type="molecule type" value="Genomic_DNA"/>
</dbReference>
<accession>A0A559TGW6</accession>
<organism evidence="1 2">
    <name type="scientific">Rhizobium mongolense USDA 1844</name>
    <dbReference type="NCBI Taxonomy" id="1079460"/>
    <lineage>
        <taxon>Bacteria</taxon>
        <taxon>Pseudomonadati</taxon>
        <taxon>Pseudomonadota</taxon>
        <taxon>Alphaproteobacteria</taxon>
        <taxon>Hyphomicrobiales</taxon>
        <taxon>Rhizobiaceae</taxon>
        <taxon>Rhizobium/Agrobacterium group</taxon>
        <taxon>Rhizobium</taxon>
    </lineage>
</organism>
<protein>
    <submittedName>
        <fullName evidence="1">Uncharacterized protein</fullName>
    </submittedName>
</protein>
<dbReference type="Proteomes" id="UP000319824">
    <property type="component" value="Unassembled WGS sequence"/>
</dbReference>
<comment type="caution">
    <text evidence="1">The sequence shown here is derived from an EMBL/GenBank/DDBJ whole genome shotgun (WGS) entry which is preliminary data.</text>
</comment>